<evidence type="ECO:0000313" key="1">
    <source>
        <dbReference type="EMBL" id="KAJ7518034.1"/>
    </source>
</evidence>
<protein>
    <submittedName>
        <fullName evidence="1">Uncharacterized protein</fullName>
    </submittedName>
</protein>
<gene>
    <name evidence="1" type="ORF">O6H91_21G052000</name>
</gene>
<proteinExistence type="predicted"/>
<dbReference type="Proteomes" id="UP001162992">
    <property type="component" value="Chromosome 21"/>
</dbReference>
<name>A0ACC2AM74_DIPCM</name>
<reference evidence="2" key="1">
    <citation type="journal article" date="2024" name="Proc. Natl. Acad. Sci. U.S.A.">
        <title>Extraordinary preservation of gene collinearity over three hundred million years revealed in homosporous lycophytes.</title>
        <authorList>
            <person name="Li C."/>
            <person name="Wickell D."/>
            <person name="Kuo L.Y."/>
            <person name="Chen X."/>
            <person name="Nie B."/>
            <person name="Liao X."/>
            <person name="Peng D."/>
            <person name="Ji J."/>
            <person name="Jenkins J."/>
            <person name="Williams M."/>
            <person name="Shu S."/>
            <person name="Plott C."/>
            <person name="Barry K."/>
            <person name="Rajasekar S."/>
            <person name="Grimwood J."/>
            <person name="Han X."/>
            <person name="Sun S."/>
            <person name="Hou Z."/>
            <person name="He W."/>
            <person name="Dai G."/>
            <person name="Sun C."/>
            <person name="Schmutz J."/>
            <person name="Leebens-Mack J.H."/>
            <person name="Li F.W."/>
            <person name="Wang L."/>
        </authorList>
    </citation>
    <scope>NUCLEOTIDE SEQUENCE [LARGE SCALE GENOMIC DNA]</scope>
    <source>
        <strain evidence="2">cv. PW_Plant_1</strain>
    </source>
</reference>
<organism evidence="1 2">
    <name type="scientific">Diphasiastrum complanatum</name>
    <name type="common">Issler's clubmoss</name>
    <name type="synonym">Lycopodium complanatum</name>
    <dbReference type="NCBI Taxonomy" id="34168"/>
    <lineage>
        <taxon>Eukaryota</taxon>
        <taxon>Viridiplantae</taxon>
        <taxon>Streptophyta</taxon>
        <taxon>Embryophyta</taxon>
        <taxon>Tracheophyta</taxon>
        <taxon>Lycopodiopsida</taxon>
        <taxon>Lycopodiales</taxon>
        <taxon>Lycopodiaceae</taxon>
        <taxon>Lycopodioideae</taxon>
        <taxon>Diphasiastrum</taxon>
    </lineage>
</organism>
<sequence length="1136" mass="127688">MAAEMLHGARNGCAELLFSGSCASTAALLTQQTAMLRFSYIQRRPLIQKLGVPASTSFKRNGFRLQQGSGAQSGENTRLQSLFEVKAQGQVSATGSAIVYDSSILQEVDSELDETRTIVFKDNAALTVTIRRADANAASSSYKVLITVPFEGMILHWAMNNWSLPNNSWWPSGSTQVTEAAVETPFSFISKSQWQISIRIPEAEVPRCLVFVLRDKDGEWYNNDGCFEVSLKSLQIQDLIDQVRIPETSFENWSLFNRFILASELLDAAESLGAEGMAFVFTWLRFSALKQLTWHRNCNYQSKDIAHVQKSLATLMAKKVIHGKSHKVRHFARLSLETLPRGGGDAEQIRMGILHIMRENGIREGHRPGIEERFLEQWHQKLHTNSTQEDIHICEAYIQFLHTNNIDDFYRVLWENGSITREWLEKMDHPITAHPMHLPHLIPFFQHFLWVLKMVHSGADLDVMLEMSKGSLTDELKGMLYDICSNRDAWWVPGKVVEARKKLEKVWRVGSVNRDLLLLDIALDKFVGVSLGRIDKTKLSGDDLCELISLVLENSCITIESEELSMCMDYWRKVVNNQRWTKEWAFLALAAMERLSLALEGIMDDIYNLVQPKAEMLGIACHIRESYIKNFGEEVVRSQTIFNLSIFLKKLQPHLQDVAGWSSWQIVSHQPFAQGTLMVLPSLASIQGHKFSVPHIVVTSTIGGMEDIPQGVTAVLSSDAIDILSHVAIRARNNQVLLASCFDGAIFDELKSKEGESLHLKVDTSGQLVVSRNMEDLPEDPNNTHRSISSPTSKFPSVINPEVLDWVITEEDFQESHVGGKSINIARLRTRLPTSIQLPISIALPFGVFEKVLNDSLNSSIEPVIRSSIEKLQNPLQFESVSSELKTIRHLVSTRLMAPKALQKAIISKAESSGIIKTGCWDNPEIWRRVWHSICQTWASKWTDRAWLSRNARGHLDGKLFMACLLQKVVPAEYAFVLHTVHPISKDPSVMLCEVVAGLGEALVSNQKGRAFSFTIDKSLEKEETLLSLPSKQSGFFAPEQGTFIARSDSNGEDLENFAGAGLYDSKFVELPNVVMIDYNKERLIWDSTFRDYLVRGISALGLQVEAAFSGQAQDIEGVYCNGNFTVVQSRPQIVN</sequence>
<accession>A0ACC2AM74</accession>
<keyword evidence="2" id="KW-1185">Reference proteome</keyword>
<comment type="caution">
    <text evidence="1">The sequence shown here is derived from an EMBL/GenBank/DDBJ whole genome shotgun (WGS) entry which is preliminary data.</text>
</comment>
<evidence type="ECO:0000313" key="2">
    <source>
        <dbReference type="Proteomes" id="UP001162992"/>
    </source>
</evidence>
<dbReference type="EMBL" id="CM055112">
    <property type="protein sequence ID" value="KAJ7518034.1"/>
    <property type="molecule type" value="Genomic_DNA"/>
</dbReference>